<reference evidence="4 5" key="1">
    <citation type="submission" date="2020-03" db="EMBL/GenBank/DDBJ databases">
        <title>Vagococcus sp. nov., isolated from beetles.</title>
        <authorList>
            <person name="Hyun D.-W."/>
            <person name="Bae J.-W."/>
        </authorList>
    </citation>
    <scope>NUCLEOTIDE SEQUENCE [LARGE SCALE GENOMIC DNA]</scope>
    <source>
        <strain evidence="4 5">HDW17B</strain>
    </source>
</reference>
<name>A0A6G8AUN6_9ENTE</name>
<dbReference type="PANTHER" id="PTHR35527:SF2">
    <property type="entry name" value="HYDROLASE"/>
    <property type="match status" value="1"/>
</dbReference>
<dbReference type="Proteomes" id="UP000501747">
    <property type="component" value="Chromosome"/>
</dbReference>
<dbReference type="Pfam" id="PF02275">
    <property type="entry name" value="CBAH"/>
    <property type="match status" value="1"/>
</dbReference>
<gene>
    <name evidence="4" type="ORF">G7082_09920</name>
</gene>
<evidence type="ECO:0000259" key="3">
    <source>
        <dbReference type="Pfam" id="PF02275"/>
    </source>
</evidence>
<proteinExistence type="inferred from homology"/>
<evidence type="ECO:0000256" key="2">
    <source>
        <dbReference type="ARBA" id="ARBA00022801"/>
    </source>
</evidence>
<dbReference type="AlphaFoldDB" id="A0A6G8AUN6"/>
<sequence length="328" mass="36881">MCTSVIYQNKLNQSFLARTMDFSYPLDGKPVFIPENYLFFKGNTEKSFETKYAFVGSGDLHGEYVFADGVNEAGLGAASLYFSADAVYCEDIDVEKINIAPHDVVAYLLSNFKTIEEVKAGIMGLQINNEKNTLLQKTVPLHWIVADASGYSLVIEPTKDGLMIYDNPVNVMTNSPSFTWHLTNLNQYANFSNMTSPKSEYGGFVAHGNGAGSGLLGLPGDYTSISRFVRIAFMNQYTEKVSTLEESLNVIMRMLTSVYIPKGVKKKSNGRDDYTQFVSIMDLNQPGYYINYYENNQIYYVDLKVMKEQETAPKIFNCSKEVLIQNVR</sequence>
<protein>
    <submittedName>
        <fullName evidence="4">Choloylglycine hydrolase family protein</fullName>
    </submittedName>
</protein>
<evidence type="ECO:0000256" key="1">
    <source>
        <dbReference type="ARBA" id="ARBA00006625"/>
    </source>
</evidence>
<dbReference type="InterPro" id="IPR052193">
    <property type="entry name" value="Peptidase_C59"/>
</dbReference>
<dbReference type="InterPro" id="IPR029132">
    <property type="entry name" value="CBAH/NAAA_C"/>
</dbReference>
<evidence type="ECO:0000313" key="5">
    <source>
        <dbReference type="Proteomes" id="UP000501747"/>
    </source>
</evidence>
<dbReference type="KEGG" id="vhy:G7082_09920"/>
<evidence type="ECO:0000313" key="4">
    <source>
        <dbReference type="EMBL" id="QIL48801.1"/>
    </source>
</evidence>
<dbReference type="InterPro" id="IPR029055">
    <property type="entry name" value="Ntn_hydrolases_N"/>
</dbReference>
<accession>A0A6G8AUN6</accession>
<comment type="similarity">
    <text evidence="1">Belongs to the peptidase C59 family.</text>
</comment>
<keyword evidence="5" id="KW-1185">Reference proteome</keyword>
<feature type="domain" description="Choloylglycine hydrolase/NAAA C-terminal" evidence="3">
    <location>
        <begin position="2"/>
        <end position="304"/>
    </location>
</feature>
<dbReference type="GO" id="GO:0016787">
    <property type="term" value="F:hydrolase activity"/>
    <property type="evidence" value="ECO:0007669"/>
    <property type="project" value="UniProtKB-KW"/>
</dbReference>
<dbReference type="Gene3D" id="3.60.60.10">
    <property type="entry name" value="Penicillin V Acylase, Chain A"/>
    <property type="match status" value="1"/>
</dbReference>
<dbReference type="SUPFAM" id="SSF56235">
    <property type="entry name" value="N-terminal nucleophile aminohydrolases (Ntn hydrolases)"/>
    <property type="match status" value="1"/>
</dbReference>
<dbReference type="PANTHER" id="PTHR35527">
    <property type="entry name" value="CHOLOYLGLYCINE HYDROLASE"/>
    <property type="match status" value="1"/>
</dbReference>
<dbReference type="RefSeq" id="WP_166034933.1">
    <property type="nucleotide sequence ID" value="NZ_CP049887.1"/>
</dbReference>
<dbReference type="CDD" id="cd00542">
    <property type="entry name" value="Ntn_PVA"/>
    <property type="match status" value="1"/>
</dbReference>
<dbReference type="EMBL" id="CP049887">
    <property type="protein sequence ID" value="QIL48801.1"/>
    <property type="molecule type" value="Genomic_DNA"/>
</dbReference>
<organism evidence="4 5">
    <name type="scientific">Vagococcus hydrophili</name>
    <dbReference type="NCBI Taxonomy" id="2714947"/>
    <lineage>
        <taxon>Bacteria</taxon>
        <taxon>Bacillati</taxon>
        <taxon>Bacillota</taxon>
        <taxon>Bacilli</taxon>
        <taxon>Lactobacillales</taxon>
        <taxon>Enterococcaceae</taxon>
        <taxon>Vagococcus</taxon>
    </lineage>
</organism>
<keyword evidence="2 4" id="KW-0378">Hydrolase</keyword>